<name>A0A432M906_9GAMM</name>
<proteinExistence type="predicted"/>
<dbReference type="AlphaFoldDB" id="A0A432M906"/>
<evidence type="ECO:0000313" key="2">
    <source>
        <dbReference type="EMBL" id="RUL77736.1"/>
    </source>
</evidence>
<organism evidence="2 3">
    <name type="scientific">Dyella choica</name>
    <dbReference type="NCBI Taxonomy" id="1927959"/>
    <lineage>
        <taxon>Bacteria</taxon>
        <taxon>Pseudomonadati</taxon>
        <taxon>Pseudomonadota</taxon>
        <taxon>Gammaproteobacteria</taxon>
        <taxon>Lysobacterales</taxon>
        <taxon>Rhodanobacteraceae</taxon>
        <taxon>Dyella</taxon>
    </lineage>
</organism>
<evidence type="ECO:0000256" key="1">
    <source>
        <dbReference type="SAM" id="MobiDB-lite"/>
    </source>
</evidence>
<keyword evidence="3" id="KW-1185">Reference proteome</keyword>
<feature type="region of interest" description="Disordered" evidence="1">
    <location>
        <begin position="35"/>
        <end position="54"/>
    </location>
</feature>
<accession>A0A432M906</accession>
<evidence type="ECO:0000313" key="3">
    <source>
        <dbReference type="Proteomes" id="UP000274358"/>
    </source>
</evidence>
<sequence length="93" mass="10499">MKEKSKFHRRAAIFAHIFTFSLRQSPHLDHAIADEAVGADKTQGEPGRPSSTTAMLPSQLRQLQFARNQWRGFRAAIMSSQACHPLFALQVHE</sequence>
<dbReference type="RefSeq" id="WP_126684130.1">
    <property type="nucleotide sequence ID" value="NZ_RYYV01000004.1"/>
</dbReference>
<protein>
    <submittedName>
        <fullName evidence="2">Uncharacterized protein</fullName>
    </submittedName>
</protein>
<comment type="caution">
    <text evidence="2">The sequence shown here is derived from an EMBL/GenBank/DDBJ whole genome shotgun (WGS) entry which is preliminary data.</text>
</comment>
<dbReference type="EMBL" id="RYYV01000004">
    <property type="protein sequence ID" value="RUL77736.1"/>
    <property type="molecule type" value="Genomic_DNA"/>
</dbReference>
<dbReference type="Proteomes" id="UP000274358">
    <property type="component" value="Unassembled WGS sequence"/>
</dbReference>
<reference evidence="2 3" key="1">
    <citation type="submission" date="2018-12" db="EMBL/GenBank/DDBJ databases">
        <title>Dyella dinghuensis sp. nov. DHOA06 and Dyella choica sp. nov. 4M-K27, isolated from forest soil.</title>
        <authorList>
            <person name="Qiu L.-H."/>
            <person name="Gao Z.-H."/>
        </authorList>
    </citation>
    <scope>NUCLEOTIDE SEQUENCE [LARGE SCALE GENOMIC DNA]</scope>
    <source>
        <strain evidence="2 3">4M-K27</strain>
    </source>
</reference>
<gene>
    <name evidence="2" type="ORF">EKH80_07665</name>
</gene>